<evidence type="ECO:0000256" key="3">
    <source>
        <dbReference type="ARBA" id="ARBA00022723"/>
    </source>
</evidence>
<dbReference type="AlphaFoldDB" id="J4X351"/>
<evidence type="ECO:0000256" key="4">
    <source>
        <dbReference type="ARBA" id="ARBA00022801"/>
    </source>
</evidence>
<evidence type="ECO:0000256" key="1">
    <source>
        <dbReference type="ARBA" id="ARBA00001947"/>
    </source>
</evidence>
<accession>J4X351</accession>
<dbReference type="EMBL" id="JH611165">
    <property type="protein sequence ID" value="EJP73615.1"/>
    <property type="molecule type" value="Genomic_DNA"/>
</dbReference>
<evidence type="ECO:0000256" key="2">
    <source>
        <dbReference type="ARBA" id="ARBA00022670"/>
    </source>
</evidence>
<sequence>MLVFKKIYKNIDFAKYILLAVIFLISLTTIADEKPKIELPELGDRVSGAVSEYQEQLIGNQFLSQVYAQAPLVTDPLTFEYTELLIYKLSETSNVKNRDFKVLIIDDNSLNAFAAPGGIIGVNRGLFLYAETEGQFASVMTHELAHLSQRHFARNVLRSKDTNLASALVMISSIAVALISNNPNAIAAGPALLQQQSLRYSRLFEKEADRVGFQNLINAGYKPSSMGEMFEIMNDMRRLSGELPPEFLLTHPITSSRVSDAFSAADQYPDLENQKSDSLDYSLIRARLMVQAEQIPQNSIRYFEAENIKNINNDMALYGLSLAQKKIGTFDKSLDNINKLISKYPKNLILNTTKAEILFESNNISAALNLTDTFLDISPRNYPLSLLKANILSSNNRHIESEEIIRDLLLKKNDDPNLWLLLSEIQRDGKNIVGFYQSKAEYFILLGQYEEAISQLEFALKLTKNNFQANERILTKIIDTQKKLNKSRGL</sequence>
<feature type="domain" description="Peptidase M48" evidence="7">
    <location>
        <begin position="80"/>
        <end position="260"/>
    </location>
</feature>
<dbReference type="GO" id="GO:0046872">
    <property type="term" value="F:metal ion binding"/>
    <property type="evidence" value="ECO:0007669"/>
    <property type="project" value="UniProtKB-KW"/>
</dbReference>
<dbReference type="GO" id="GO:0016020">
    <property type="term" value="C:membrane"/>
    <property type="evidence" value="ECO:0007669"/>
    <property type="project" value="TreeGrafter"/>
</dbReference>
<dbReference type="SUPFAM" id="SSF48452">
    <property type="entry name" value="TPR-like"/>
    <property type="match status" value="1"/>
</dbReference>
<evidence type="ECO:0000259" key="7">
    <source>
        <dbReference type="Pfam" id="PF01435"/>
    </source>
</evidence>
<dbReference type="InterPro" id="IPR001915">
    <property type="entry name" value="Peptidase_M48"/>
</dbReference>
<keyword evidence="2" id="KW-0645">Protease</keyword>
<dbReference type="InterPro" id="IPR011990">
    <property type="entry name" value="TPR-like_helical_dom_sf"/>
</dbReference>
<dbReference type="PANTHER" id="PTHR22726:SF1">
    <property type="entry name" value="METALLOENDOPEPTIDASE OMA1, MITOCHONDRIAL"/>
    <property type="match status" value="1"/>
</dbReference>
<proteinExistence type="predicted"/>
<evidence type="ECO:0000313" key="9">
    <source>
        <dbReference type="Proteomes" id="UP000010116"/>
    </source>
</evidence>
<dbReference type="Proteomes" id="UP000010116">
    <property type="component" value="Unassembled WGS sequence"/>
</dbReference>
<organism evidence="8 9">
    <name type="scientific">SAR86 cluster bacterium SAR86B</name>
    <dbReference type="NCBI Taxonomy" id="1123867"/>
    <lineage>
        <taxon>Bacteria</taxon>
        <taxon>Pseudomonadati</taxon>
        <taxon>Pseudomonadota</taxon>
        <taxon>Gammaproteobacteria</taxon>
        <taxon>SAR86 cluster</taxon>
    </lineage>
</organism>
<dbReference type="Gene3D" id="1.25.40.10">
    <property type="entry name" value="Tetratricopeptide repeat domain"/>
    <property type="match status" value="1"/>
</dbReference>
<comment type="cofactor">
    <cofactor evidence="1">
        <name>Zn(2+)</name>
        <dbReference type="ChEBI" id="CHEBI:29105"/>
    </cofactor>
</comment>
<keyword evidence="4" id="KW-0378">Hydrolase</keyword>
<keyword evidence="5" id="KW-0862">Zinc</keyword>
<dbReference type="Gene3D" id="3.30.2010.10">
    <property type="entry name" value="Metalloproteases ('zincins'), catalytic domain"/>
    <property type="match status" value="1"/>
</dbReference>
<reference evidence="8 9" key="1">
    <citation type="journal article" date="2012" name="ISME J.">
        <title>Genomic insights to SAR86, an abundant and uncultivated marine bacterial lineage.</title>
        <authorList>
            <person name="Dupont C.L."/>
            <person name="Rusch D.B."/>
            <person name="Yooseph S."/>
            <person name="Lombardo M.J."/>
            <person name="Richter R.A."/>
            <person name="Valas R."/>
            <person name="Novotny M."/>
            <person name="Yee-Greenbaum J."/>
            <person name="Selengut J.D."/>
            <person name="Haft D.H."/>
            <person name="Halpern A.L."/>
            <person name="Lasken R.S."/>
            <person name="Nealson K."/>
            <person name="Friedman R."/>
            <person name="Venter J.C."/>
        </authorList>
    </citation>
    <scope>NUCLEOTIDE SEQUENCE [LARGE SCALE GENOMIC DNA]</scope>
</reference>
<dbReference type="HOGENOM" id="CLU_030556_1_1_6"/>
<name>J4X351_9GAMM</name>
<dbReference type="Pfam" id="PF14559">
    <property type="entry name" value="TPR_19"/>
    <property type="match status" value="1"/>
</dbReference>
<keyword evidence="6" id="KW-0482">Metalloprotease</keyword>
<keyword evidence="3" id="KW-0479">Metal-binding</keyword>
<evidence type="ECO:0000313" key="8">
    <source>
        <dbReference type="EMBL" id="EJP73615.1"/>
    </source>
</evidence>
<dbReference type="Pfam" id="PF01435">
    <property type="entry name" value="Peptidase_M48"/>
    <property type="match status" value="1"/>
</dbReference>
<evidence type="ECO:0000256" key="5">
    <source>
        <dbReference type="ARBA" id="ARBA00022833"/>
    </source>
</evidence>
<protein>
    <submittedName>
        <fullName evidence="8">Peptidase M48, Ste24p</fullName>
    </submittedName>
</protein>
<evidence type="ECO:0000256" key="6">
    <source>
        <dbReference type="ARBA" id="ARBA00023049"/>
    </source>
</evidence>
<dbReference type="GO" id="GO:0051603">
    <property type="term" value="P:proteolysis involved in protein catabolic process"/>
    <property type="evidence" value="ECO:0007669"/>
    <property type="project" value="TreeGrafter"/>
</dbReference>
<dbReference type="PANTHER" id="PTHR22726">
    <property type="entry name" value="METALLOENDOPEPTIDASE OMA1"/>
    <property type="match status" value="1"/>
</dbReference>
<dbReference type="InterPro" id="IPR051156">
    <property type="entry name" value="Mito/Outer_Membr_Metalloprot"/>
</dbReference>
<dbReference type="GO" id="GO:0004222">
    <property type="term" value="F:metalloendopeptidase activity"/>
    <property type="evidence" value="ECO:0007669"/>
    <property type="project" value="InterPro"/>
</dbReference>
<gene>
    <name evidence="8" type="ORF">NT02SARS_0363</name>
</gene>